<feature type="non-terminal residue" evidence="1">
    <location>
        <position position="452"/>
    </location>
</feature>
<organism evidence="1 2">
    <name type="scientific">Psittacicella gerlachiana</name>
    <dbReference type="NCBI Taxonomy" id="2028574"/>
    <lineage>
        <taxon>Bacteria</taxon>
        <taxon>Pseudomonadati</taxon>
        <taxon>Pseudomonadota</taxon>
        <taxon>Gammaproteobacteria</taxon>
        <taxon>Pasteurellales</taxon>
        <taxon>Psittacicellaceae</taxon>
        <taxon>Psittacicella</taxon>
    </lineage>
</organism>
<gene>
    <name evidence="1" type="ORF">CKF59_02830</name>
</gene>
<evidence type="ECO:0000313" key="1">
    <source>
        <dbReference type="EMBL" id="RIY36407.1"/>
    </source>
</evidence>
<sequence length="452" mass="53330">MVQNFKTVMTPQNPDDDTISTYIIYDYETYGLDVRTTGITQLAAVKLDSRFKERVENDFNYEVKAYKDQFIGPIASLKTGFKITPLVDNFGKITNFEVRGRVAGRQKLTETQLAYAWYEYLREDKNTCILGYNNFNFDDKVTSHLFFRNFIHPYQWYYENQNSRVDLFPITVAFSNLCPQAIQWARNEETNFISYKLEDISKANNFLHLNAHDAMSDVKACVQLLQAFNKSQLPAQAQVLAKKENLYEINLSPKNCFKHLVQFRNRFKVIKYLEAKSDSMFVYFDVNAYSKRKLKHATPVACLNNLVNEKIDREFFLVDLTLEHEHFKEFISWEKEELQQFFSLSFKYRKFTNPILTVETNKFPLFASFNECVQNESISEEQFLDNVQANYNYLLSLKPRVLNNFYTNILEVAKSRFESKVPDDSFSKKVYQLPVEEVKEEVEYDLSKMQFK</sequence>
<evidence type="ECO:0000313" key="2">
    <source>
        <dbReference type="Proteomes" id="UP000265964"/>
    </source>
</evidence>
<dbReference type="Gene3D" id="3.30.420.10">
    <property type="entry name" value="Ribonuclease H-like superfamily/Ribonuclease H"/>
    <property type="match status" value="1"/>
</dbReference>
<protein>
    <submittedName>
        <fullName evidence="1">Uncharacterized protein</fullName>
    </submittedName>
</protein>
<accession>A0A3A1YK46</accession>
<dbReference type="InterPro" id="IPR012337">
    <property type="entry name" value="RNaseH-like_sf"/>
</dbReference>
<keyword evidence="2" id="KW-1185">Reference proteome</keyword>
<name>A0A3A1YK46_9GAMM</name>
<dbReference type="InterPro" id="IPR036397">
    <property type="entry name" value="RNaseH_sf"/>
</dbReference>
<comment type="caution">
    <text evidence="1">The sequence shown here is derived from an EMBL/GenBank/DDBJ whole genome shotgun (WGS) entry which is preliminary data.</text>
</comment>
<dbReference type="Proteomes" id="UP000265964">
    <property type="component" value="Unassembled WGS sequence"/>
</dbReference>
<reference evidence="1 2" key="1">
    <citation type="submission" date="2017-08" db="EMBL/GenBank/DDBJ databases">
        <title>Reclassification of Bisgaard taxon 37 and 44.</title>
        <authorList>
            <person name="Christensen H."/>
        </authorList>
    </citation>
    <scope>NUCLEOTIDE SEQUENCE [LARGE SCALE GENOMIC DNA]</scope>
    <source>
        <strain evidence="1 2">EEAB3T1</strain>
    </source>
</reference>
<dbReference type="GO" id="GO:0003676">
    <property type="term" value="F:nucleic acid binding"/>
    <property type="evidence" value="ECO:0007669"/>
    <property type="project" value="InterPro"/>
</dbReference>
<proteinExistence type="predicted"/>
<dbReference type="SUPFAM" id="SSF53098">
    <property type="entry name" value="Ribonuclease H-like"/>
    <property type="match status" value="1"/>
</dbReference>
<dbReference type="EMBL" id="NRJF01000066">
    <property type="protein sequence ID" value="RIY36407.1"/>
    <property type="molecule type" value="Genomic_DNA"/>
</dbReference>
<dbReference type="AlphaFoldDB" id="A0A3A1YK46"/>